<dbReference type="AlphaFoldDB" id="E2AY63"/>
<sequence>MGLLGLADARRKQPSAGTHAPASCVTWRRTHEHEDGPYCREPNSHGVVLARKTVHTEWHKESRQRTRLLRSRSAHTLTPLTRSREKPESRARPRSPEAARSCVSLYPHSCGGSLPLLSARPFAVPVPRAANQSRHARNGGRMSVCVSIKSLVRYDVTQKQTQMVFQKCYMVYNSSIAKWKTPQINNDDVKQFALANRNTLTIRLIDGCKLIAEIRLSIVEDIEIHESLAQISSFLMSQFENKNIYFAEVRFLAGLIMAEIYSQGPSGIKY</sequence>
<dbReference type="InParanoid" id="E2AY63"/>
<evidence type="ECO:0000256" key="1">
    <source>
        <dbReference type="SAM" id="MobiDB-lite"/>
    </source>
</evidence>
<dbReference type="Proteomes" id="UP000000311">
    <property type="component" value="Unassembled WGS sequence"/>
</dbReference>
<evidence type="ECO:0000313" key="3">
    <source>
        <dbReference type="Proteomes" id="UP000000311"/>
    </source>
</evidence>
<reference evidence="2 3" key="1">
    <citation type="journal article" date="2010" name="Science">
        <title>Genomic comparison of the ants Camponotus floridanus and Harpegnathos saltator.</title>
        <authorList>
            <person name="Bonasio R."/>
            <person name="Zhang G."/>
            <person name="Ye C."/>
            <person name="Mutti N.S."/>
            <person name="Fang X."/>
            <person name="Qin N."/>
            <person name="Donahue G."/>
            <person name="Yang P."/>
            <person name="Li Q."/>
            <person name="Li C."/>
            <person name="Zhang P."/>
            <person name="Huang Z."/>
            <person name="Berger S.L."/>
            <person name="Reinberg D."/>
            <person name="Wang J."/>
            <person name="Liebig J."/>
        </authorList>
    </citation>
    <scope>NUCLEOTIDE SEQUENCE [LARGE SCALE GENOMIC DNA]</scope>
    <source>
        <strain evidence="3">C129</strain>
    </source>
</reference>
<keyword evidence="3" id="KW-1185">Reference proteome</keyword>
<feature type="region of interest" description="Disordered" evidence="1">
    <location>
        <begin position="56"/>
        <end position="98"/>
    </location>
</feature>
<accession>E2AY63</accession>
<feature type="region of interest" description="Disordered" evidence="1">
    <location>
        <begin position="1"/>
        <end position="23"/>
    </location>
</feature>
<name>E2AY63_CAMFO</name>
<protein>
    <submittedName>
        <fullName evidence="2">Uncharacterized protein</fullName>
    </submittedName>
</protein>
<dbReference type="EMBL" id="GL443762">
    <property type="protein sequence ID" value="EFN61659.1"/>
    <property type="molecule type" value="Genomic_DNA"/>
</dbReference>
<organism evidence="3">
    <name type="scientific">Camponotus floridanus</name>
    <name type="common">Florida carpenter ant</name>
    <dbReference type="NCBI Taxonomy" id="104421"/>
    <lineage>
        <taxon>Eukaryota</taxon>
        <taxon>Metazoa</taxon>
        <taxon>Ecdysozoa</taxon>
        <taxon>Arthropoda</taxon>
        <taxon>Hexapoda</taxon>
        <taxon>Insecta</taxon>
        <taxon>Pterygota</taxon>
        <taxon>Neoptera</taxon>
        <taxon>Endopterygota</taxon>
        <taxon>Hymenoptera</taxon>
        <taxon>Apocrita</taxon>
        <taxon>Aculeata</taxon>
        <taxon>Formicoidea</taxon>
        <taxon>Formicidae</taxon>
        <taxon>Formicinae</taxon>
        <taxon>Camponotus</taxon>
    </lineage>
</organism>
<evidence type="ECO:0000313" key="2">
    <source>
        <dbReference type="EMBL" id="EFN61659.1"/>
    </source>
</evidence>
<gene>
    <name evidence="2" type="ORF">EAG_05963</name>
</gene>
<proteinExistence type="predicted"/>
<feature type="compositionally biased region" description="Basic and acidic residues" evidence="1">
    <location>
        <begin position="82"/>
        <end position="97"/>
    </location>
</feature>